<feature type="chain" id="PRO_5046049430" evidence="8">
    <location>
        <begin position="23"/>
        <end position="978"/>
    </location>
</feature>
<protein>
    <submittedName>
        <fullName evidence="10">Carboxypeptidase regulatory-like domain-containing protein</fullName>
    </submittedName>
</protein>
<organism evidence="10 11">
    <name type="scientific">Terriglobus aquaticus</name>
    <dbReference type="NCBI Taxonomy" id="940139"/>
    <lineage>
        <taxon>Bacteria</taxon>
        <taxon>Pseudomonadati</taxon>
        <taxon>Acidobacteriota</taxon>
        <taxon>Terriglobia</taxon>
        <taxon>Terriglobales</taxon>
        <taxon>Acidobacteriaceae</taxon>
        <taxon>Terriglobus</taxon>
    </lineage>
</organism>
<evidence type="ECO:0000313" key="10">
    <source>
        <dbReference type="EMBL" id="MFN2976804.1"/>
    </source>
</evidence>
<evidence type="ECO:0000256" key="6">
    <source>
        <dbReference type="ARBA" id="ARBA00023237"/>
    </source>
</evidence>
<keyword evidence="4" id="KW-0812">Transmembrane</keyword>
<evidence type="ECO:0000256" key="1">
    <source>
        <dbReference type="ARBA" id="ARBA00004571"/>
    </source>
</evidence>
<evidence type="ECO:0000256" key="4">
    <source>
        <dbReference type="ARBA" id="ARBA00022692"/>
    </source>
</evidence>
<comment type="caution">
    <text evidence="10">The sequence shown here is derived from an EMBL/GenBank/DDBJ whole genome shotgun (WGS) entry which is preliminary data.</text>
</comment>
<evidence type="ECO:0000256" key="8">
    <source>
        <dbReference type="SAM" id="SignalP"/>
    </source>
</evidence>
<dbReference type="SUPFAM" id="SSF56935">
    <property type="entry name" value="Porins"/>
    <property type="match status" value="1"/>
</dbReference>
<feature type="domain" description="TonB-dependent transporter Oar-like beta-barrel" evidence="9">
    <location>
        <begin position="341"/>
        <end position="559"/>
    </location>
</feature>
<dbReference type="Gene3D" id="2.60.40.1120">
    <property type="entry name" value="Carboxypeptidase-like, regulatory domain"/>
    <property type="match status" value="1"/>
</dbReference>
<evidence type="ECO:0000256" key="3">
    <source>
        <dbReference type="ARBA" id="ARBA00022452"/>
    </source>
</evidence>
<evidence type="ECO:0000256" key="2">
    <source>
        <dbReference type="ARBA" id="ARBA00022448"/>
    </source>
</evidence>
<gene>
    <name evidence="10" type="ORF">ACK2TP_13625</name>
</gene>
<keyword evidence="5" id="KW-0472">Membrane</keyword>
<feature type="region of interest" description="Disordered" evidence="7">
    <location>
        <begin position="868"/>
        <end position="900"/>
    </location>
</feature>
<sequence>MTFRMWSSKVAALMVGSSLAVSATLISGNALHGQVAPAGAQTGVQTGASVKGSVLDPDGAAIPGATVTLQPSGKVAAVTTKSGVDGSFSLEAVPAGVYTVTVTMPGFGSFVRPNVRVGGQPVSINVKLSIEQQSTTITVTTSDNTVSVDPDNNGSAVTLKGSDLESLSDDPDELSNELSALAGPAAGPNGGQIYVDGFTGGQLPPKSAIREVRINQNPFSAQYDRAGFGRIEILTKPGTDKLHGNFSLQGMDKSFNTVTPFLQGGSQPDYHQIFFLGTLSGSLSKKASFNLSGSQRTIQNNSVFAGKIASTGANDTNLCAPGSGAGCSAFALPPNSRAIFTPQERYDFSPRLDFAISDKNTLTARYELEHNDQTNSGVGGLNLQSVGSSTNSRENTIQLSDTQIFSPKVINETRFEFDRAQYKQLPNSTSPTLSVIGYFTGGGSSAGVQTYTSDHIEVQNYTSIQLQKNFIRAGLRTRTNRRAQFTDSNANGTFSYKSISDYLNNQPFQFAVTTYANPKVSGQTTDVGLYAEDDWKARPNLTLTYGLRYEAQGGINSSHDLAPRLSANYGIPHKGGNPITVLRLGYGIFYDRFNIGDIINTIQQNGTNSTQQLFRAAANATLPGCAPGSTAACGQGLTSANTIYSRASNLRSAYNQQIAAGVDQQLPGHATISATYINTIGMHQYFSRSLPTVGTNLQYQYQSEGYSRQNQLLINGRAPISPKFSVFGFYALNYANSNSNGPDTFETSLDPHVDYGRPSWGNRSRLFVSGNWSAPFKFTVSPFMIANSGTPYNITTGTDTNGDSIINDRGEFASGITGGSCRNPNNFTSPNTITDTYTRVPQGYCVGPANVTVNMRVVRAFGFGPKTGQAAGADQGGGRGGRGGRGGPGGGGPGGMFGGGNVRSDRKYTVSLGAQLINLFNNVNYAPPNGNLSTVVRDANGNFLQSQSLFGLSQSLAGGPFSSGSAVRRIFLQANFSF</sequence>
<feature type="region of interest" description="Disordered" evidence="7">
    <location>
        <begin position="147"/>
        <end position="175"/>
    </location>
</feature>
<dbReference type="Pfam" id="PF13620">
    <property type="entry name" value="CarboxypepD_reg"/>
    <property type="match status" value="1"/>
</dbReference>
<evidence type="ECO:0000313" key="11">
    <source>
        <dbReference type="Proteomes" id="UP001634747"/>
    </source>
</evidence>
<proteinExistence type="predicted"/>
<dbReference type="Pfam" id="PF25183">
    <property type="entry name" value="OMP_b-brl_4"/>
    <property type="match status" value="1"/>
</dbReference>
<keyword evidence="6" id="KW-0998">Cell outer membrane</keyword>
<keyword evidence="3" id="KW-1134">Transmembrane beta strand</keyword>
<dbReference type="EMBL" id="JBJYXY010000001">
    <property type="protein sequence ID" value="MFN2976804.1"/>
    <property type="molecule type" value="Genomic_DNA"/>
</dbReference>
<evidence type="ECO:0000256" key="5">
    <source>
        <dbReference type="ARBA" id="ARBA00023136"/>
    </source>
</evidence>
<keyword evidence="8" id="KW-0732">Signal</keyword>
<dbReference type="InterPro" id="IPR039426">
    <property type="entry name" value="TonB-dep_rcpt-like"/>
</dbReference>
<dbReference type="Gene3D" id="2.40.170.20">
    <property type="entry name" value="TonB-dependent receptor, beta-barrel domain"/>
    <property type="match status" value="1"/>
</dbReference>
<dbReference type="InterPro" id="IPR036942">
    <property type="entry name" value="Beta-barrel_TonB_sf"/>
</dbReference>
<dbReference type="InterPro" id="IPR057601">
    <property type="entry name" value="Oar-like_b-barrel"/>
</dbReference>
<feature type="compositionally biased region" description="Acidic residues" evidence="7">
    <location>
        <begin position="166"/>
        <end position="175"/>
    </location>
</feature>
<comment type="subcellular location">
    <subcellularLocation>
        <location evidence="1">Cell outer membrane</location>
        <topology evidence="1">Multi-pass membrane protein</topology>
    </subcellularLocation>
</comment>
<evidence type="ECO:0000259" key="9">
    <source>
        <dbReference type="Pfam" id="PF25183"/>
    </source>
</evidence>
<feature type="signal peptide" evidence="8">
    <location>
        <begin position="1"/>
        <end position="22"/>
    </location>
</feature>
<reference evidence="10 11" key="1">
    <citation type="submission" date="2024-12" db="EMBL/GenBank/DDBJ databases">
        <authorList>
            <person name="Lee Y."/>
        </authorList>
    </citation>
    <scope>NUCLEOTIDE SEQUENCE [LARGE SCALE GENOMIC DNA]</scope>
    <source>
        <strain evidence="10 11">03SUJ4</strain>
    </source>
</reference>
<dbReference type="SUPFAM" id="SSF49464">
    <property type="entry name" value="Carboxypeptidase regulatory domain-like"/>
    <property type="match status" value="1"/>
</dbReference>
<dbReference type="PANTHER" id="PTHR30069:SF46">
    <property type="entry name" value="OAR PROTEIN"/>
    <property type="match status" value="1"/>
</dbReference>
<dbReference type="PANTHER" id="PTHR30069">
    <property type="entry name" value="TONB-DEPENDENT OUTER MEMBRANE RECEPTOR"/>
    <property type="match status" value="1"/>
</dbReference>
<accession>A0ABW9KLX7</accession>
<dbReference type="RefSeq" id="WP_263415009.1">
    <property type="nucleotide sequence ID" value="NZ_BAABBH010000001.1"/>
</dbReference>
<dbReference type="InterPro" id="IPR008969">
    <property type="entry name" value="CarboxyPept-like_regulatory"/>
</dbReference>
<dbReference type="Proteomes" id="UP001634747">
    <property type="component" value="Unassembled WGS sequence"/>
</dbReference>
<keyword evidence="2" id="KW-0813">Transport</keyword>
<keyword evidence="11" id="KW-1185">Reference proteome</keyword>
<feature type="compositionally biased region" description="Gly residues" evidence="7">
    <location>
        <begin position="874"/>
        <end position="900"/>
    </location>
</feature>
<name>A0ABW9KLX7_9BACT</name>
<evidence type="ECO:0000256" key="7">
    <source>
        <dbReference type="SAM" id="MobiDB-lite"/>
    </source>
</evidence>